<proteinExistence type="predicted"/>
<protein>
    <recommendedName>
        <fullName evidence="4">DUF2971 domain-containing protein</fullName>
    </recommendedName>
</protein>
<dbReference type="Pfam" id="PF11185">
    <property type="entry name" value="DUF2971"/>
    <property type="match status" value="1"/>
</dbReference>
<dbReference type="STRING" id="43775.SAMN04489760_1701"/>
<reference evidence="2 3" key="1">
    <citation type="submission" date="2016-10" db="EMBL/GenBank/DDBJ databases">
        <authorList>
            <person name="de Groot N.N."/>
        </authorList>
    </citation>
    <scope>NUCLEOTIDE SEQUENCE [LARGE SCALE GENOMIC DNA]</scope>
    <source>
        <strain evidence="2 3">DSM 8423</strain>
    </source>
</reference>
<evidence type="ECO:0008006" key="4">
    <source>
        <dbReference type="Google" id="ProtNLM"/>
    </source>
</evidence>
<dbReference type="RefSeq" id="WP_093885000.1">
    <property type="nucleotide sequence ID" value="NZ_FOBS01000070.1"/>
</dbReference>
<keyword evidence="1" id="KW-0175">Coiled coil</keyword>
<dbReference type="AlphaFoldDB" id="A0A1H8BSK0"/>
<gene>
    <name evidence="2" type="ORF">SAMN04489760_1701</name>
</gene>
<keyword evidence="3" id="KW-1185">Reference proteome</keyword>
<dbReference type="OrthoDB" id="9795560at2"/>
<evidence type="ECO:0000256" key="1">
    <source>
        <dbReference type="SAM" id="Coils"/>
    </source>
</evidence>
<dbReference type="EMBL" id="FOBS01000070">
    <property type="protein sequence ID" value="SEM84988.1"/>
    <property type="molecule type" value="Genomic_DNA"/>
</dbReference>
<evidence type="ECO:0000313" key="3">
    <source>
        <dbReference type="Proteomes" id="UP000198744"/>
    </source>
</evidence>
<name>A0A1H8BSK0_9BACT</name>
<dbReference type="Proteomes" id="UP000198744">
    <property type="component" value="Unassembled WGS sequence"/>
</dbReference>
<evidence type="ECO:0000313" key="2">
    <source>
        <dbReference type="EMBL" id="SEM84988.1"/>
    </source>
</evidence>
<dbReference type="InterPro" id="IPR021352">
    <property type="entry name" value="DUF2971"/>
</dbReference>
<sequence length="289" mass="33687">GWRIQPEHHGALNRNRVADSSGIKWRNQRNRQVTNIHYLNDISEFVYSLNLLMKNLQEKNEQSETETKIFRRALASSYQNTNIEQGDKFSNLMIMLKTYDRVPIYISSFSQNGDQLGQWRGYCNNESGFSIGFDYVKLKELAENQKFTLTKCEYEPSEHSVIIEEHANNLIKSIDFDDPGNYENYIKALTSFWATAPKIKHNSFKEEAEWRLISQAIGVKDMTPRFRPGNSTIIPYNHFSMEPELPIREIIVGPNPNVDLAIHSTRIVMLAHNLRQIKITESKIPYRTW</sequence>
<accession>A0A1H8BSK0</accession>
<organism evidence="2 3">
    <name type="scientific">Syntrophus gentianae</name>
    <dbReference type="NCBI Taxonomy" id="43775"/>
    <lineage>
        <taxon>Bacteria</taxon>
        <taxon>Pseudomonadati</taxon>
        <taxon>Thermodesulfobacteriota</taxon>
        <taxon>Syntrophia</taxon>
        <taxon>Syntrophales</taxon>
        <taxon>Syntrophaceae</taxon>
        <taxon>Syntrophus</taxon>
    </lineage>
</organism>
<feature type="coiled-coil region" evidence="1">
    <location>
        <begin position="46"/>
        <end position="73"/>
    </location>
</feature>
<feature type="non-terminal residue" evidence="2">
    <location>
        <position position="1"/>
    </location>
</feature>